<organism evidence="6 7">
    <name type="scientific">Thyridium curvatum</name>
    <dbReference type="NCBI Taxonomy" id="1093900"/>
    <lineage>
        <taxon>Eukaryota</taxon>
        <taxon>Fungi</taxon>
        <taxon>Dikarya</taxon>
        <taxon>Ascomycota</taxon>
        <taxon>Pezizomycotina</taxon>
        <taxon>Sordariomycetes</taxon>
        <taxon>Sordariomycetidae</taxon>
        <taxon>Thyridiales</taxon>
        <taxon>Thyridiaceae</taxon>
        <taxon>Thyridium</taxon>
    </lineage>
</organism>
<evidence type="ECO:0000313" key="7">
    <source>
        <dbReference type="Proteomes" id="UP000319257"/>
    </source>
</evidence>
<keyword evidence="2" id="KW-0677">Repeat</keyword>
<dbReference type="InterPro" id="IPR002885">
    <property type="entry name" value="PPR_rpt"/>
</dbReference>
<feature type="compositionally biased region" description="Basic residues" evidence="5">
    <location>
        <begin position="1180"/>
        <end position="1197"/>
    </location>
</feature>
<dbReference type="InterPro" id="IPR011990">
    <property type="entry name" value="TPR-like_helical_dom_sf"/>
</dbReference>
<dbReference type="PANTHER" id="PTHR47447:SF23">
    <property type="entry name" value="PENTACOTRIPEPTIDE-REPEAT REGION OF PRORP DOMAIN-CONTAINING PROTEIN"/>
    <property type="match status" value="1"/>
</dbReference>
<comment type="similarity">
    <text evidence="1">Belongs to the CCM1 family.</text>
</comment>
<dbReference type="AlphaFoldDB" id="A0A507BE73"/>
<evidence type="ECO:0000256" key="1">
    <source>
        <dbReference type="ARBA" id="ARBA00006192"/>
    </source>
</evidence>
<feature type="region of interest" description="Disordered" evidence="5">
    <location>
        <begin position="1149"/>
        <end position="1271"/>
    </location>
</feature>
<dbReference type="GeneID" id="41972365"/>
<keyword evidence="7" id="KW-1185">Reference proteome</keyword>
<sequence length="1271" mass="143869">MPMLERTAVVLEPCTLQRVLPSASHSGKKSRELRTSFWHHGSPDIELAQLSQALMPVSWNAIDLFTPNPPKAEPLAASPFLLDFLYPQKSLSFLRRFVPGTVGRYEGPRQIQKVPLRLYASSAPTHLAEIVSHTLDDRANVGARCRDDDDATLPKDIPMAETAVLNQDPFFAQFGDPDEYHLSDPTELRRYLSIPASSDMTQRLDSVWRMYNNLPINLKPEFQGDVLVYLSNSTRVTEAWRISEMFASMKDDLWEDRVLAPAIKAEIMLQNAPHALSLFKRALTTKHISAGIGALIAHSLRTSAWETLSAVWQLYVEVTKQETLKTEELKDAVAIPDLGDKLTFLAGHIGTSSKNPSDSRPYEALSTFLRCFSRECLGLVMPQEAAGFVRWLKDPLLYEDFIRACVEKRDKETAARAYREYRALPGVRVRIAILKAMVQHVFYPDDLAGMEQVMKDWYIRYGRLDRWAYSKFLAFYARRGDVASVYRLWNEFTREYPDAISTHDDTFTHLLNVHLSHRDLAKVQQTFDEIEATYNIEPNTACWNILLRTYIKAGQYDAAAKCFSDLCKAVVPDKYTFGTIMWASANRGDLDLTLQLYKMAQSRGIELTVSIVDSVVQAYCHNERFTEAEELSLATTKERKLQGSYSSLWNTLLHFFAEQRDLTSVHRVLNTMTELGLAYTGETYSELLRALLNCKQPHQALHLLGVAQKDGIFNPTPEHYVQLMAGFLRTREPHMALQVNQMMYKMGFRQSSERMLVVLNALRRWRDIPPRNREKDTNYLANAMREFYRSLGKDKPQRQRGGVAGKPDDLSSHFSTMMFLFTQIGAFASVRELVHLYRHTLGQGSDDSPLPLRLLRTLMVSDFCEGNHDNVKSTWDYIFQQACIRGRPAGPLSLQSHDDAELVAESRDLTKGNAGGIVPAWRYSLVIPLRTMYRLYTKENDSDSLIRITNQVLAEGFEIDNKGWNHYVQCLALMKRWKEAFSVCNQRLMPGWAGWATIRARRKGKNLLPLELRRLGRNPRFLRPISYTLIILAREYGQLEQLTPLSAEASRLFKEINEECPLLVHAIRTMIRTGSTIEEELLGDADGLRADGAEAERGLDSFGLSMKAPSVPRLEVRQPGRQQDAFEAAMKKPNLAKFEGYSAVQAPSEAASSPVASTAEVTETQAQEPERPGPAAKYPGFRKLRTVPKTNNPKRSKRADMGDDVIIEPVAPQLGSADQSAGPQVFAAKGERKGSSNVHDYTRPKTGQDRSRGLAVEGEKEKARQREPVLV</sequence>
<dbReference type="Proteomes" id="UP000319257">
    <property type="component" value="Unassembled WGS sequence"/>
</dbReference>
<feature type="compositionally biased region" description="Low complexity" evidence="5">
    <location>
        <begin position="1149"/>
        <end position="1162"/>
    </location>
</feature>
<dbReference type="PANTHER" id="PTHR47447">
    <property type="entry name" value="OS03G0856100 PROTEIN"/>
    <property type="match status" value="1"/>
</dbReference>
<evidence type="ECO:0000256" key="4">
    <source>
        <dbReference type="ARBA" id="ARBA00044511"/>
    </source>
</evidence>
<dbReference type="RefSeq" id="XP_030996799.1">
    <property type="nucleotide sequence ID" value="XM_031139382.1"/>
</dbReference>
<evidence type="ECO:0000256" key="2">
    <source>
        <dbReference type="ARBA" id="ARBA00022737"/>
    </source>
</evidence>
<dbReference type="Pfam" id="PF13041">
    <property type="entry name" value="PPR_2"/>
    <property type="match status" value="1"/>
</dbReference>
<name>A0A507BE73_9PEZI</name>
<dbReference type="Gene3D" id="1.25.40.10">
    <property type="entry name" value="Tetratricopeptide repeat domain"/>
    <property type="match status" value="2"/>
</dbReference>
<dbReference type="EMBL" id="SKBQ01000024">
    <property type="protein sequence ID" value="TPX15088.1"/>
    <property type="molecule type" value="Genomic_DNA"/>
</dbReference>
<comment type="function">
    <text evidence="3">Regulates mitochondrial small subunit maturation by controlling 15S rRNA 5'-end processing. Localizes to the 5' precursor of the 15S rRNA in a position that is subsequently occupied by mS47 in the mature yeast mtSSU. Uses structure and sequence-specific RNA recognition, binding to a single-stranded region of the precursor and specifically recognizing bases -6 to -1. The exchange of Ccm1 for mS47 is coupled to the irreversible removal of precursor rRNA that is accompanied by conformational changes of the mitoribosomal proteins uS5m and mS26. These conformational changes signal completion of 5'-end rRNA processing through protection of the mature 5'-end of the 15S rRNA and stabilization of mS47. The removal of the 5' precursor together with the dissociation of Ccm1 may be catalyzed by the 5'-3' exoribonuclease Pet127. Involved in the specific removal of group I introns in mitochondrial encoded transcripts.</text>
</comment>
<comment type="subunit">
    <text evidence="4">Binds to mitochondrial small subunit 15S rRNA.</text>
</comment>
<evidence type="ECO:0000313" key="6">
    <source>
        <dbReference type="EMBL" id="TPX15088.1"/>
    </source>
</evidence>
<proteinExistence type="inferred from homology"/>
<evidence type="ECO:0000256" key="3">
    <source>
        <dbReference type="ARBA" id="ARBA00044493"/>
    </source>
</evidence>
<feature type="compositionally biased region" description="Basic and acidic residues" evidence="5">
    <location>
        <begin position="1229"/>
        <end position="1271"/>
    </location>
</feature>
<reference evidence="6 7" key="1">
    <citation type="submission" date="2019-06" db="EMBL/GenBank/DDBJ databases">
        <title>Draft genome sequence of the filamentous fungus Phialemoniopsis curvata isolated from diesel fuel.</title>
        <authorList>
            <person name="Varaljay V.A."/>
            <person name="Lyon W.J."/>
            <person name="Crouch A.L."/>
            <person name="Drake C.E."/>
            <person name="Hollomon J.M."/>
            <person name="Nadeau L.J."/>
            <person name="Nunn H.S."/>
            <person name="Stevenson B.S."/>
            <person name="Bojanowski C.L."/>
            <person name="Crookes-Goodson W.J."/>
        </authorList>
    </citation>
    <scope>NUCLEOTIDE SEQUENCE [LARGE SCALE GENOMIC DNA]</scope>
    <source>
        <strain evidence="6 7">D216</strain>
    </source>
</reference>
<dbReference type="OrthoDB" id="185373at2759"/>
<dbReference type="InParanoid" id="A0A507BE73"/>
<gene>
    <name evidence="6" type="ORF">E0L32_004918</name>
</gene>
<dbReference type="STRING" id="1093900.A0A507BE73"/>
<comment type="caution">
    <text evidence="6">The sequence shown here is derived from an EMBL/GenBank/DDBJ whole genome shotgun (WGS) entry which is preliminary data.</text>
</comment>
<accession>A0A507BE73</accession>
<evidence type="ECO:0000256" key="5">
    <source>
        <dbReference type="SAM" id="MobiDB-lite"/>
    </source>
</evidence>
<dbReference type="NCBIfam" id="TIGR00756">
    <property type="entry name" value="PPR"/>
    <property type="match status" value="1"/>
</dbReference>
<protein>
    <submittedName>
        <fullName evidence="6">Uncharacterized protein</fullName>
    </submittedName>
</protein>